<organism evidence="1 2">
    <name type="scientific">Candidatus Roizmanbacteria bacterium RIFCSPLOWO2_01_FULL_37_12</name>
    <dbReference type="NCBI Taxonomy" id="1802056"/>
    <lineage>
        <taxon>Bacteria</taxon>
        <taxon>Candidatus Roizmaniibacteriota</taxon>
    </lineage>
</organism>
<gene>
    <name evidence="1" type="ORF">A2954_01025</name>
</gene>
<dbReference type="Gene3D" id="3.30.530.20">
    <property type="match status" value="1"/>
</dbReference>
<dbReference type="SUPFAM" id="SSF55961">
    <property type="entry name" value="Bet v1-like"/>
    <property type="match status" value="1"/>
</dbReference>
<reference evidence="1 2" key="1">
    <citation type="journal article" date="2016" name="Nat. Commun.">
        <title>Thousands of microbial genomes shed light on interconnected biogeochemical processes in an aquifer system.</title>
        <authorList>
            <person name="Anantharaman K."/>
            <person name="Brown C.T."/>
            <person name="Hug L.A."/>
            <person name="Sharon I."/>
            <person name="Castelle C.J."/>
            <person name="Probst A.J."/>
            <person name="Thomas B.C."/>
            <person name="Singh A."/>
            <person name="Wilkins M.J."/>
            <person name="Karaoz U."/>
            <person name="Brodie E.L."/>
            <person name="Williams K.H."/>
            <person name="Hubbard S.S."/>
            <person name="Banfield J.F."/>
        </authorList>
    </citation>
    <scope>NUCLEOTIDE SEQUENCE [LARGE SCALE GENOMIC DNA]</scope>
</reference>
<evidence type="ECO:0008006" key="3">
    <source>
        <dbReference type="Google" id="ProtNLM"/>
    </source>
</evidence>
<dbReference type="Proteomes" id="UP000177698">
    <property type="component" value="Unassembled WGS sequence"/>
</dbReference>
<proteinExistence type="predicted"/>
<dbReference type="STRING" id="1802056.A2954_01025"/>
<comment type="caution">
    <text evidence="1">The sequence shown here is derived from an EMBL/GenBank/DDBJ whole genome shotgun (WGS) entry which is preliminary data.</text>
</comment>
<evidence type="ECO:0000313" key="1">
    <source>
        <dbReference type="EMBL" id="OGK42409.1"/>
    </source>
</evidence>
<protein>
    <recommendedName>
        <fullName evidence="3">Coenzyme Q-binding protein COQ10 START domain-containing protein</fullName>
    </recommendedName>
</protein>
<dbReference type="InterPro" id="IPR023393">
    <property type="entry name" value="START-like_dom_sf"/>
</dbReference>
<accession>A0A1F7IGC8</accession>
<sequence>MKSKKLTIQINKSVSEVFAFTINPENTPKWIDSIIVKETNEWSSLTIDTIYIQYMYWGENLCKRKLLI</sequence>
<evidence type="ECO:0000313" key="2">
    <source>
        <dbReference type="Proteomes" id="UP000177698"/>
    </source>
</evidence>
<dbReference type="EMBL" id="MGAG01000002">
    <property type="protein sequence ID" value="OGK42409.1"/>
    <property type="molecule type" value="Genomic_DNA"/>
</dbReference>
<dbReference type="AlphaFoldDB" id="A0A1F7IGC8"/>
<name>A0A1F7IGC8_9BACT</name>